<evidence type="ECO:0000256" key="6">
    <source>
        <dbReference type="ARBA" id="ARBA00023295"/>
    </source>
</evidence>
<reference evidence="11" key="1">
    <citation type="submission" date="2018-11" db="EMBL/GenBank/DDBJ databases">
        <title>Chitinophaga lutea sp.nov., isolate from arsenic contaminated soil.</title>
        <authorList>
            <person name="Zong Y."/>
        </authorList>
    </citation>
    <scope>NUCLEOTIDE SEQUENCE [LARGE SCALE GENOMIC DNA]</scope>
    <source>
        <strain evidence="11">YLT18</strain>
    </source>
</reference>
<comment type="caution">
    <text evidence="10">The sequence shown here is derived from an EMBL/GenBank/DDBJ whole genome shotgun (WGS) entry which is preliminary data.</text>
</comment>
<evidence type="ECO:0000313" key="11">
    <source>
        <dbReference type="Proteomes" id="UP000279089"/>
    </source>
</evidence>
<dbReference type="SMART" id="SM00812">
    <property type="entry name" value="Alpha_L_fucos"/>
    <property type="match status" value="1"/>
</dbReference>
<organism evidence="10 11">
    <name type="scientific">Chitinophaga barathri</name>
    <dbReference type="NCBI Taxonomy" id="1647451"/>
    <lineage>
        <taxon>Bacteria</taxon>
        <taxon>Pseudomonadati</taxon>
        <taxon>Bacteroidota</taxon>
        <taxon>Chitinophagia</taxon>
        <taxon>Chitinophagales</taxon>
        <taxon>Chitinophagaceae</taxon>
        <taxon>Chitinophaga</taxon>
    </lineage>
</organism>
<dbReference type="Gene3D" id="2.60.40.1180">
    <property type="entry name" value="Golgi alpha-mannosidase II"/>
    <property type="match status" value="1"/>
</dbReference>
<dbReference type="InterPro" id="IPR016286">
    <property type="entry name" value="FUC_metazoa-typ"/>
</dbReference>
<dbReference type="PANTHER" id="PTHR10030:SF37">
    <property type="entry name" value="ALPHA-L-FUCOSIDASE-RELATED"/>
    <property type="match status" value="1"/>
</dbReference>
<dbReference type="InterPro" id="IPR013780">
    <property type="entry name" value="Glyco_hydro_b"/>
</dbReference>
<dbReference type="InterPro" id="IPR057739">
    <property type="entry name" value="Glyco_hydro_29_N"/>
</dbReference>
<dbReference type="EC" id="3.2.1.51" evidence="3"/>
<dbReference type="Gene3D" id="3.20.20.80">
    <property type="entry name" value="Glycosidases"/>
    <property type="match status" value="1"/>
</dbReference>
<comment type="similarity">
    <text evidence="2">Belongs to the glycosyl hydrolase 29 family.</text>
</comment>
<evidence type="ECO:0000259" key="9">
    <source>
        <dbReference type="Pfam" id="PF01120"/>
    </source>
</evidence>
<protein>
    <recommendedName>
        <fullName evidence="3">alpha-L-fucosidase</fullName>
        <ecNumber evidence="3">3.2.1.51</ecNumber>
    </recommendedName>
</protein>
<dbReference type="GO" id="GO:0006004">
    <property type="term" value="P:fucose metabolic process"/>
    <property type="evidence" value="ECO:0007669"/>
    <property type="project" value="InterPro"/>
</dbReference>
<feature type="signal peptide" evidence="8">
    <location>
        <begin position="1"/>
        <end position="19"/>
    </location>
</feature>
<evidence type="ECO:0000313" key="10">
    <source>
        <dbReference type="EMBL" id="RPD39647.1"/>
    </source>
</evidence>
<keyword evidence="6" id="KW-0326">Glycosidase</keyword>
<dbReference type="Proteomes" id="UP000279089">
    <property type="component" value="Unassembled WGS sequence"/>
</dbReference>
<evidence type="ECO:0000256" key="8">
    <source>
        <dbReference type="SAM" id="SignalP"/>
    </source>
</evidence>
<name>A0A3N4MDI7_9BACT</name>
<dbReference type="RefSeq" id="WP_120515784.1">
    <property type="nucleotide sequence ID" value="NZ_QXZY01000004.1"/>
</dbReference>
<dbReference type="GO" id="GO:0005764">
    <property type="term" value="C:lysosome"/>
    <property type="evidence" value="ECO:0007669"/>
    <property type="project" value="TreeGrafter"/>
</dbReference>
<feature type="chain" id="PRO_5017986810" description="alpha-L-fucosidase" evidence="8">
    <location>
        <begin position="20"/>
        <end position="456"/>
    </location>
</feature>
<proteinExistence type="inferred from homology"/>
<dbReference type="PRINTS" id="PR00741">
    <property type="entry name" value="GLHYDRLASE29"/>
</dbReference>
<evidence type="ECO:0000256" key="1">
    <source>
        <dbReference type="ARBA" id="ARBA00004071"/>
    </source>
</evidence>
<dbReference type="EMBL" id="RMBX01000010">
    <property type="protein sequence ID" value="RPD39647.1"/>
    <property type="molecule type" value="Genomic_DNA"/>
</dbReference>
<evidence type="ECO:0000256" key="3">
    <source>
        <dbReference type="ARBA" id="ARBA00012662"/>
    </source>
</evidence>
<dbReference type="InterPro" id="IPR000933">
    <property type="entry name" value="Glyco_hydro_29"/>
</dbReference>
<dbReference type="Pfam" id="PF01120">
    <property type="entry name" value="Alpha_L_fucos"/>
    <property type="match status" value="1"/>
</dbReference>
<comment type="function">
    <text evidence="1">Alpha-L-fucosidase is responsible for hydrolyzing the alpha-1,6-linked fucose joined to the reducing-end N-acetylglucosamine of the carbohydrate moieties of glycoproteins.</text>
</comment>
<dbReference type="OrthoDB" id="107551at2"/>
<dbReference type="SUPFAM" id="SSF51445">
    <property type="entry name" value="(Trans)glycosidases"/>
    <property type="match status" value="1"/>
</dbReference>
<feature type="site" description="May be important for catalysis" evidence="7">
    <location>
        <position position="292"/>
    </location>
</feature>
<sequence length="456" mass="50872">MRKIACLLAVLLAAQSLSAQQSNDERMKWWREARFGMFIHWGVYAVPAGTYKGYPMARGGGEWIMNRSKIPVAEYQGYAKQFNPVKYNAEEWVKMAKDAGMKYIVITAKHHDGFALFNSKASKWDITDATPYGRDLLKPLAEACKKQGIKLGFYYSQAQDWNNPGGSAARKDMREGWPNPDSAKIDAYTKDHRGHWDPAQETKTFDQYIHDVAAPQVKELLTNYGEVAVLWWDTPTNMTDEAAKQLQEPLAIQPNIITNDRLKRPNFPGDYKTPEQKIPNLSELDGRDWETCMTMNGTWGFKSYDHKWKSVETLVRNLVDIASKGGNYLLNVGPTAEGEFPAESIRSLKGIGAWMKVNGEAIYGTKGSPLKPQSWGRVTRKQDGGNTVLYLSVFEWPANGSLEVAGLNKKIKNASVIGTNAAVKFSNGGDNTMFTVPAKGTNDIATVIKVELDGIL</sequence>
<evidence type="ECO:0000256" key="4">
    <source>
        <dbReference type="ARBA" id="ARBA00022729"/>
    </source>
</evidence>
<keyword evidence="11" id="KW-1185">Reference proteome</keyword>
<evidence type="ECO:0000256" key="2">
    <source>
        <dbReference type="ARBA" id="ARBA00007951"/>
    </source>
</evidence>
<dbReference type="AlphaFoldDB" id="A0A3N4MDI7"/>
<dbReference type="InterPro" id="IPR017853">
    <property type="entry name" value="GH"/>
</dbReference>
<evidence type="ECO:0000256" key="5">
    <source>
        <dbReference type="ARBA" id="ARBA00022801"/>
    </source>
</evidence>
<keyword evidence="5" id="KW-0378">Hydrolase</keyword>
<dbReference type="PANTHER" id="PTHR10030">
    <property type="entry name" value="ALPHA-L-FUCOSIDASE"/>
    <property type="match status" value="1"/>
</dbReference>
<accession>A0A3N4MDI7</accession>
<dbReference type="GO" id="GO:0004560">
    <property type="term" value="F:alpha-L-fucosidase activity"/>
    <property type="evidence" value="ECO:0007669"/>
    <property type="project" value="InterPro"/>
</dbReference>
<dbReference type="PIRSF" id="PIRSF001092">
    <property type="entry name" value="Alpha-L-fucosidase"/>
    <property type="match status" value="1"/>
</dbReference>
<dbReference type="GO" id="GO:0016139">
    <property type="term" value="P:glycoside catabolic process"/>
    <property type="evidence" value="ECO:0007669"/>
    <property type="project" value="TreeGrafter"/>
</dbReference>
<keyword evidence="4 8" id="KW-0732">Signal</keyword>
<feature type="domain" description="Glycoside hydrolase family 29 N-terminal" evidence="9">
    <location>
        <begin position="21"/>
        <end position="360"/>
    </location>
</feature>
<evidence type="ECO:0000256" key="7">
    <source>
        <dbReference type="PIRSR" id="PIRSR001092-1"/>
    </source>
</evidence>
<gene>
    <name evidence="10" type="ORF">EG028_18550</name>
</gene>